<feature type="compositionally biased region" description="Polar residues" evidence="1">
    <location>
        <begin position="304"/>
        <end position="322"/>
    </location>
</feature>
<feature type="region of interest" description="Disordered" evidence="1">
    <location>
        <begin position="205"/>
        <end position="235"/>
    </location>
</feature>
<accession>A0A9P4J240</accession>
<evidence type="ECO:0000313" key="2">
    <source>
        <dbReference type="EMBL" id="KAF2153736.1"/>
    </source>
</evidence>
<reference evidence="2" key="1">
    <citation type="journal article" date="2020" name="Stud. Mycol.">
        <title>101 Dothideomycetes genomes: a test case for predicting lifestyles and emergence of pathogens.</title>
        <authorList>
            <person name="Haridas S."/>
            <person name="Albert R."/>
            <person name="Binder M."/>
            <person name="Bloem J."/>
            <person name="Labutti K."/>
            <person name="Salamov A."/>
            <person name="Andreopoulos B."/>
            <person name="Baker S."/>
            <person name="Barry K."/>
            <person name="Bills G."/>
            <person name="Bluhm B."/>
            <person name="Cannon C."/>
            <person name="Castanera R."/>
            <person name="Culley D."/>
            <person name="Daum C."/>
            <person name="Ezra D."/>
            <person name="Gonzalez J."/>
            <person name="Henrissat B."/>
            <person name="Kuo A."/>
            <person name="Liang C."/>
            <person name="Lipzen A."/>
            <person name="Lutzoni F."/>
            <person name="Magnuson J."/>
            <person name="Mondo S."/>
            <person name="Nolan M."/>
            <person name="Ohm R."/>
            <person name="Pangilinan J."/>
            <person name="Park H.-J."/>
            <person name="Ramirez L."/>
            <person name="Alfaro M."/>
            <person name="Sun H."/>
            <person name="Tritt A."/>
            <person name="Yoshinaga Y."/>
            <person name="Zwiers L.-H."/>
            <person name="Turgeon B."/>
            <person name="Goodwin S."/>
            <person name="Spatafora J."/>
            <person name="Crous P."/>
            <person name="Grigoriev I."/>
        </authorList>
    </citation>
    <scope>NUCLEOTIDE SEQUENCE</scope>
    <source>
        <strain evidence="2">CBS 260.36</strain>
    </source>
</reference>
<name>A0A9P4J240_9PEZI</name>
<keyword evidence="3" id="KW-1185">Reference proteome</keyword>
<comment type="caution">
    <text evidence="2">The sequence shown here is derived from an EMBL/GenBank/DDBJ whole genome shotgun (WGS) entry which is preliminary data.</text>
</comment>
<feature type="compositionally biased region" description="Polar residues" evidence="1">
    <location>
        <begin position="80"/>
        <end position="94"/>
    </location>
</feature>
<feature type="region of interest" description="Disordered" evidence="1">
    <location>
        <begin position="294"/>
        <end position="344"/>
    </location>
</feature>
<evidence type="ECO:0000313" key="3">
    <source>
        <dbReference type="Proteomes" id="UP000799439"/>
    </source>
</evidence>
<protein>
    <submittedName>
        <fullName evidence="2">Uncharacterized protein</fullName>
    </submittedName>
</protein>
<feature type="compositionally biased region" description="Polar residues" evidence="1">
    <location>
        <begin position="133"/>
        <end position="160"/>
    </location>
</feature>
<feature type="compositionally biased region" description="Polar residues" evidence="1">
    <location>
        <begin position="331"/>
        <end position="344"/>
    </location>
</feature>
<proteinExistence type="predicted"/>
<dbReference type="EMBL" id="ML996084">
    <property type="protein sequence ID" value="KAF2153736.1"/>
    <property type="molecule type" value="Genomic_DNA"/>
</dbReference>
<gene>
    <name evidence="2" type="ORF">K461DRAFT_115503</name>
</gene>
<dbReference type="AlphaFoldDB" id="A0A9P4J240"/>
<dbReference type="OrthoDB" id="3557758at2759"/>
<evidence type="ECO:0000256" key="1">
    <source>
        <dbReference type="SAM" id="MobiDB-lite"/>
    </source>
</evidence>
<feature type="region of interest" description="Disordered" evidence="1">
    <location>
        <begin position="63"/>
        <end position="184"/>
    </location>
</feature>
<sequence length="455" mass="49831">METDNNALTGAEEYSEQPAKRLISFSGLNRLHHFNPFTRRKSSYNTSTHDEPTTDTMIASGEAASVGSSGARKPKRIGQNADTGHNTPTSMNKSRSSRRGSWLPLPENPSRPLSRSSTIGNISLPTRFGRQVSGATVSSRQSSAASTQIPKNQSQKQSLRSRIPSAPKSILKSGKVRSLPRSDTEPLLPLAGDLCHIPILPRSLPSQKENVAPTARESQSKTFEAQHPSVLPQSRSIKPFSPLHGTPTQIQKIGIPPKPRLVDVPRRSLPRWSTQPTLPSLTTSKSEVKHHALLTPKHPPTPEQPTSLPTLNIPRNFTTPRALQSPPIPLSDTSSLHSPNQPDRISTAESIPYWCGRFAALHDRLRTEAVHATLCPLERPTSPSPAQDCRTSRSQRTQTVFALLYAACNSPAATESLRLFWTSARMRGAKFAVGDEQGMADVEWGEVVRRDEDAL</sequence>
<dbReference type="Proteomes" id="UP000799439">
    <property type="component" value="Unassembled WGS sequence"/>
</dbReference>
<feature type="compositionally biased region" description="Polar residues" evidence="1">
    <location>
        <begin position="111"/>
        <end position="124"/>
    </location>
</feature>
<organism evidence="2 3">
    <name type="scientific">Myriangium duriaei CBS 260.36</name>
    <dbReference type="NCBI Taxonomy" id="1168546"/>
    <lineage>
        <taxon>Eukaryota</taxon>
        <taxon>Fungi</taxon>
        <taxon>Dikarya</taxon>
        <taxon>Ascomycota</taxon>
        <taxon>Pezizomycotina</taxon>
        <taxon>Dothideomycetes</taxon>
        <taxon>Dothideomycetidae</taxon>
        <taxon>Myriangiales</taxon>
        <taxon>Myriangiaceae</taxon>
        <taxon>Myriangium</taxon>
    </lineage>
</organism>